<dbReference type="Proteomes" id="UP000255102">
    <property type="component" value="Unassembled WGS sequence"/>
</dbReference>
<evidence type="ECO:0000313" key="2">
    <source>
        <dbReference type="EMBL" id="STY98601.1"/>
    </source>
</evidence>
<evidence type="ECO:0000313" key="4">
    <source>
        <dbReference type="Proteomes" id="UP000255102"/>
    </source>
</evidence>
<keyword evidence="3" id="KW-1185">Reference proteome</keyword>
<geneLocation type="plasmid" evidence="3">
    <name>pmov1</name>
</geneLocation>
<dbReference type="KEGG" id="moi:MOVS_10695"/>
<protein>
    <submittedName>
        <fullName evidence="2">Uncharacterized protein</fullName>
    </submittedName>
</protein>
<reference evidence="1 3" key="1">
    <citation type="submission" date="2015-04" db="EMBL/GenBank/DDBJ databases">
        <authorList>
            <person name="Calcutt M.J."/>
            <person name="Foecking M.F."/>
        </authorList>
    </citation>
    <scope>NUCLEOTIDE SEQUENCE [LARGE SCALE GENOMIC DNA]</scope>
    <source>
        <strain evidence="1 3">199/55</strain>
        <plasmid evidence="3">pmov1</plasmid>
        <plasmid evidence="1">pMOV1</plasmid>
    </source>
</reference>
<geneLocation type="plasmid" evidence="1">
    <name>pMOV1</name>
</geneLocation>
<proteinExistence type="predicted"/>
<sequence length="148" mass="17110">MEFTNKLPQIHCQLISDQEYQEMNQYSQAAYLSGLVRKVRQQSAFESLKLIAQLEHLDMTAILAARIAKGIWKINFPSTLFNECFATKGRDASNKSKDFDKVDDIISRYQERCLGYTEACISSCKREYSLAFKIPLRAKSKRSKLIER</sequence>
<dbReference type="EMBL" id="UGPW01000002">
    <property type="protein sequence ID" value="STY98601.1"/>
    <property type="molecule type" value="Genomic_DNA"/>
</dbReference>
<reference evidence="2 4" key="2">
    <citation type="submission" date="2018-06" db="EMBL/GenBank/DDBJ databases">
        <authorList>
            <consortium name="Pathogen Informatics"/>
            <person name="Doyle S."/>
        </authorList>
    </citation>
    <scope>NUCLEOTIDE SEQUENCE [LARGE SCALE GENOMIC DNA]</scope>
    <source>
        <strain evidence="2 4">NCTC11227</strain>
    </source>
</reference>
<keyword evidence="1" id="KW-0614">Plasmid</keyword>
<dbReference type="EMBL" id="CP011159">
    <property type="protein sequence ID" value="ANB92557.1"/>
    <property type="molecule type" value="Genomic_DNA"/>
</dbReference>
<dbReference type="AlphaFoldDB" id="A0A378QD16"/>
<evidence type="ECO:0000313" key="3">
    <source>
        <dbReference type="Proteomes" id="UP000076765"/>
    </source>
</evidence>
<dbReference type="Proteomes" id="UP000076765">
    <property type="component" value="Plasmid pMOV1"/>
</dbReference>
<accession>A0A378QD16</accession>
<evidence type="ECO:0000313" key="1">
    <source>
        <dbReference type="EMBL" id="ANB92557.1"/>
    </source>
</evidence>
<dbReference type="RefSeq" id="WP_063515065.1">
    <property type="nucleotide sequence ID" value="NZ_CP011159.1"/>
</dbReference>
<name>A0A378QD16_9GAMM</name>
<organism evidence="2 4">
    <name type="scientific">Moraxella ovis</name>
    <dbReference type="NCBI Taxonomy" id="29433"/>
    <lineage>
        <taxon>Bacteria</taxon>
        <taxon>Pseudomonadati</taxon>
        <taxon>Pseudomonadota</taxon>
        <taxon>Gammaproteobacteria</taxon>
        <taxon>Moraxellales</taxon>
        <taxon>Moraxellaceae</taxon>
        <taxon>Moraxella</taxon>
    </lineage>
</organism>
<gene>
    <name evidence="1" type="ORF">MOVS_10695</name>
    <name evidence="2" type="ORF">NCTC11227_02277</name>
</gene>